<dbReference type="Proteomes" id="UP000176260">
    <property type="component" value="Unassembled WGS sequence"/>
</dbReference>
<organism evidence="1 2">
    <name type="scientific">Candidatus Buchananbacteria bacterium RBG_13_39_9</name>
    <dbReference type="NCBI Taxonomy" id="1797531"/>
    <lineage>
        <taxon>Bacteria</taxon>
        <taxon>Candidatus Buchananiibacteriota</taxon>
    </lineage>
</organism>
<gene>
    <name evidence="1" type="ORF">A2Y67_03130</name>
</gene>
<evidence type="ECO:0000313" key="1">
    <source>
        <dbReference type="EMBL" id="OGY42049.1"/>
    </source>
</evidence>
<sequence>MGAEKAGRPEERWTVTVRLAKKEYDFYGQAMKELNLKVYELVKLAVILLLKIAALIKSGGTVILQDADGNLEKLCILEFEGLQKEKYEGGE</sequence>
<accession>A0A1G1XPN5</accession>
<name>A0A1G1XPN5_9BACT</name>
<reference evidence="1 2" key="1">
    <citation type="journal article" date="2016" name="Nat. Commun.">
        <title>Thousands of microbial genomes shed light on interconnected biogeochemical processes in an aquifer system.</title>
        <authorList>
            <person name="Anantharaman K."/>
            <person name="Brown C.T."/>
            <person name="Hug L.A."/>
            <person name="Sharon I."/>
            <person name="Castelle C.J."/>
            <person name="Probst A.J."/>
            <person name="Thomas B.C."/>
            <person name="Singh A."/>
            <person name="Wilkins M.J."/>
            <person name="Karaoz U."/>
            <person name="Brodie E.L."/>
            <person name="Williams K.H."/>
            <person name="Hubbard S.S."/>
            <person name="Banfield J.F."/>
        </authorList>
    </citation>
    <scope>NUCLEOTIDE SEQUENCE [LARGE SCALE GENOMIC DNA]</scope>
</reference>
<proteinExistence type="predicted"/>
<dbReference type="EMBL" id="MHIA01000019">
    <property type="protein sequence ID" value="OGY42049.1"/>
    <property type="molecule type" value="Genomic_DNA"/>
</dbReference>
<dbReference type="AlphaFoldDB" id="A0A1G1XPN5"/>
<evidence type="ECO:0000313" key="2">
    <source>
        <dbReference type="Proteomes" id="UP000176260"/>
    </source>
</evidence>
<protein>
    <submittedName>
        <fullName evidence="1">Uncharacterized protein</fullName>
    </submittedName>
</protein>
<comment type="caution">
    <text evidence="1">The sequence shown here is derived from an EMBL/GenBank/DDBJ whole genome shotgun (WGS) entry which is preliminary data.</text>
</comment>